<gene>
    <name evidence="9" type="ORF">SAMN02745728_01583</name>
</gene>
<sequence length="575" mass="61321">MTLALTAMLPIIVALILMVGLRMGAAKAMPLAWLTAVGGAFLVWGLPIDYIAALSIQGVISAIGVLIIVFGALLILHTLQYSGGMETIQYGMQNVSKDMRVQAIIIGYMFAAFIEGAAGFGTPAALAAPLLLSLGFPPLAAAVLCLVFNSFPVTFGAVGTPIIVGFGNSLGTPLMKDSLVSKLLADVGWTSNDAFFKAIGEVATFMHGPMIFILPIFMLGFITRFYGPKRSWSEGFAAWKFCVFAGFAFAIPYFAFAWLVGPEFPSLIGGLIGLGIIVWGAKNNICMPTDGTWTFGDSSKWEKDWTGEIAFTGNTTFKAHMSQTMAWLPYVLIGALLVMTRIKDLGLKAWLNTNGVIEVTNILGFATVKEKLTLLYLPGTIPFMLVAVLTIFLHQMSGDKAKAAWIDTIKKMKNPTIALMAAVALVKIFQGSGFNPTPLEAGQTALPSMPLALADFIALYLGGVWPLFASFIGGLGAFITGSNTVSDMLFGQFQWDMAVKLNLPKEIILAAQAAGGAMGNMICIHNIVAVCAVVGLGGREGDILKKTFWPFLLYGTVVGIVCFTLIAIGYSVIPH</sequence>
<evidence type="ECO:0000256" key="8">
    <source>
        <dbReference type="RuleBase" id="RU365092"/>
    </source>
</evidence>
<comment type="similarity">
    <text evidence="2 8">Belongs to the lactate permease family.</text>
</comment>
<keyword evidence="7 8" id="KW-0472">Membrane</keyword>
<dbReference type="PANTHER" id="PTHR30003">
    <property type="entry name" value="L-LACTATE PERMEASE"/>
    <property type="match status" value="1"/>
</dbReference>
<reference evidence="9 10" key="1">
    <citation type="submission" date="2016-12" db="EMBL/GenBank/DDBJ databases">
        <authorList>
            <person name="Song W.-J."/>
            <person name="Kurnit D.M."/>
        </authorList>
    </citation>
    <scope>NUCLEOTIDE SEQUENCE [LARGE SCALE GENOMIC DNA]</scope>
    <source>
        <strain evidence="9 10">DSM 11393</strain>
    </source>
</reference>
<accession>A0A1M7T5X8</accession>
<dbReference type="Pfam" id="PF02652">
    <property type="entry name" value="Lactate_perm"/>
    <property type="match status" value="1"/>
</dbReference>
<dbReference type="RefSeq" id="WP_072697275.1">
    <property type="nucleotide sequence ID" value="NZ_FRDI01000007.1"/>
</dbReference>
<dbReference type="GO" id="GO:0015129">
    <property type="term" value="F:lactate transmembrane transporter activity"/>
    <property type="evidence" value="ECO:0007669"/>
    <property type="project" value="UniProtKB-UniRule"/>
</dbReference>
<feature type="transmembrane region" description="Helical" evidence="8">
    <location>
        <begin position="548"/>
        <end position="573"/>
    </location>
</feature>
<comment type="caution">
    <text evidence="8">Lacks conserved residue(s) required for the propagation of feature annotation.</text>
</comment>
<evidence type="ECO:0000256" key="5">
    <source>
        <dbReference type="ARBA" id="ARBA00022692"/>
    </source>
</evidence>
<name>A0A1M7T5X8_9BACT</name>
<feature type="transmembrane region" description="Helical" evidence="8">
    <location>
        <begin position="417"/>
        <end position="437"/>
    </location>
</feature>
<dbReference type="GO" id="GO:0005886">
    <property type="term" value="C:plasma membrane"/>
    <property type="evidence" value="ECO:0007669"/>
    <property type="project" value="UniProtKB-SubCell"/>
</dbReference>
<feature type="transmembrane region" description="Helical" evidence="8">
    <location>
        <begin position="238"/>
        <end position="258"/>
    </location>
</feature>
<evidence type="ECO:0000313" key="10">
    <source>
        <dbReference type="Proteomes" id="UP000186469"/>
    </source>
</evidence>
<dbReference type="NCBIfam" id="TIGR00795">
    <property type="entry name" value="lctP"/>
    <property type="match status" value="1"/>
</dbReference>
<feature type="transmembrane region" description="Helical" evidence="8">
    <location>
        <begin position="126"/>
        <end position="148"/>
    </location>
</feature>
<dbReference type="EMBL" id="FRDI01000007">
    <property type="protein sequence ID" value="SHN66134.1"/>
    <property type="molecule type" value="Genomic_DNA"/>
</dbReference>
<feature type="transmembrane region" description="Helical" evidence="8">
    <location>
        <begin position="325"/>
        <end position="342"/>
    </location>
</feature>
<feature type="transmembrane region" description="Helical" evidence="8">
    <location>
        <begin position="31"/>
        <end position="53"/>
    </location>
</feature>
<feature type="transmembrane region" description="Helical" evidence="8">
    <location>
        <begin position="6"/>
        <end position="24"/>
    </location>
</feature>
<protein>
    <recommendedName>
        <fullName evidence="8">L-lactate permease</fullName>
    </recommendedName>
</protein>
<dbReference type="Proteomes" id="UP000186469">
    <property type="component" value="Unassembled WGS sequence"/>
</dbReference>
<keyword evidence="3 8" id="KW-0813">Transport</keyword>
<evidence type="ECO:0000256" key="1">
    <source>
        <dbReference type="ARBA" id="ARBA00004651"/>
    </source>
</evidence>
<keyword evidence="10" id="KW-1185">Reference proteome</keyword>
<feature type="transmembrane region" description="Helical" evidence="8">
    <location>
        <begin position="155"/>
        <end position="175"/>
    </location>
</feature>
<feature type="transmembrane region" description="Helical" evidence="8">
    <location>
        <begin position="59"/>
        <end position="79"/>
    </location>
</feature>
<feature type="transmembrane region" description="Helical" evidence="8">
    <location>
        <begin position="507"/>
        <end position="536"/>
    </location>
</feature>
<dbReference type="PANTHER" id="PTHR30003:SF0">
    <property type="entry name" value="GLYCOLATE PERMEASE GLCA-RELATED"/>
    <property type="match status" value="1"/>
</dbReference>
<evidence type="ECO:0000256" key="2">
    <source>
        <dbReference type="ARBA" id="ARBA00010100"/>
    </source>
</evidence>
<evidence type="ECO:0000313" key="9">
    <source>
        <dbReference type="EMBL" id="SHN66134.1"/>
    </source>
</evidence>
<keyword evidence="4 8" id="KW-1003">Cell membrane</keyword>
<dbReference type="InterPro" id="IPR003804">
    <property type="entry name" value="Lactate_perm"/>
</dbReference>
<feature type="transmembrane region" description="Helical" evidence="8">
    <location>
        <begin position="375"/>
        <end position="396"/>
    </location>
</feature>
<comment type="subcellular location">
    <subcellularLocation>
        <location evidence="1 8">Cell membrane</location>
        <topology evidence="1 8">Multi-pass membrane protein</topology>
    </subcellularLocation>
</comment>
<comment type="function">
    <text evidence="8">Uptake of L-lactate across the membrane. Can also transport D-lactate and glycolate.</text>
</comment>
<evidence type="ECO:0000256" key="6">
    <source>
        <dbReference type="ARBA" id="ARBA00022989"/>
    </source>
</evidence>
<dbReference type="OrthoDB" id="9761056at2"/>
<evidence type="ECO:0000256" key="4">
    <source>
        <dbReference type="ARBA" id="ARBA00022475"/>
    </source>
</evidence>
<feature type="transmembrane region" description="Helical" evidence="8">
    <location>
        <begin position="205"/>
        <end position="226"/>
    </location>
</feature>
<proteinExistence type="inferred from homology"/>
<dbReference type="GO" id="GO:0015295">
    <property type="term" value="F:solute:proton symporter activity"/>
    <property type="evidence" value="ECO:0007669"/>
    <property type="project" value="TreeGrafter"/>
</dbReference>
<dbReference type="STRING" id="1121455.SAMN02745728_01583"/>
<dbReference type="AlphaFoldDB" id="A0A1M7T5X8"/>
<feature type="transmembrane region" description="Helical" evidence="8">
    <location>
        <begin position="264"/>
        <end position="281"/>
    </location>
</feature>
<organism evidence="9 10">
    <name type="scientific">Desulfovibrio litoralis DSM 11393</name>
    <dbReference type="NCBI Taxonomy" id="1121455"/>
    <lineage>
        <taxon>Bacteria</taxon>
        <taxon>Pseudomonadati</taxon>
        <taxon>Thermodesulfobacteriota</taxon>
        <taxon>Desulfovibrionia</taxon>
        <taxon>Desulfovibrionales</taxon>
        <taxon>Desulfovibrionaceae</taxon>
        <taxon>Desulfovibrio</taxon>
    </lineage>
</organism>
<keyword evidence="5 8" id="KW-0812">Transmembrane</keyword>
<evidence type="ECO:0000256" key="3">
    <source>
        <dbReference type="ARBA" id="ARBA00022448"/>
    </source>
</evidence>
<keyword evidence="6 8" id="KW-1133">Transmembrane helix</keyword>
<evidence type="ECO:0000256" key="7">
    <source>
        <dbReference type="ARBA" id="ARBA00023136"/>
    </source>
</evidence>
<feature type="transmembrane region" description="Helical" evidence="8">
    <location>
        <begin position="457"/>
        <end position="479"/>
    </location>
</feature>
<feature type="transmembrane region" description="Helical" evidence="8">
    <location>
        <begin position="100"/>
        <end position="120"/>
    </location>
</feature>